<dbReference type="InterPro" id="IPR006096">
    <property type="entry name" value="Glu/Leu/Phe/Val/Trp_DH_C"/>
</dbReference>
<keyword evidence="10" id="KW-1185">Reference proteome</keyword>
<keyword evidence="5" id="KW-0547">Nucleotide-binding</keyword>
<evidence type="ECO:0000256" key="1">
    <source>
        <dbReference type="ARBA" id="ARBA00006382"/>
    </source>
</evidence>
<keyword evidence="5" id="KW-0520">NAD</keyword>
<dbReference type="SMART" id="SM00839">
    <property type="entry name" value="ELFV_dehydrog"/>
    <property type="match status" value="1"/>
</dbReference>
<dbReference type="SUPFAM" id="SSF51735">
    <property type="entry name" value="NAD(P)-binding Rossmann-fold domains"/>
    <property type="match status" value="1"/>
</dbReference>
<organism evidence="9 10">
    <name type="scientific">Geothermobacter hydrogeniphilus</name>
    <dbReference type="NCBI Taxonomy" id="1969733"/>
    <lineage>
        <taxon>Bacteria</taxon>
        <taxon>Pseudomonadati</taxon>
        <taxon>Thermodesulfobacteriota</taxon>
        <taxon>Desulfuromonadia</taxon>
        <taxon>Desulfuromonadales</taxon>
        <taxon>Geothermobacteraceae</taxon>
        <taxon>Geothermobacter</taxon>
    </lineage>
</organism>
<reference evidence="9 10" key="1">
    <citation type="submission" date="2017-03" db="EMBL/GenBank/DDBJ databases">
        <title>Genome sequence of Geothermobacter sp. EPR-M, Deep-Sea Iron Reducer.</title>
        <authorList>
            <person name="Tully B."/>
            <person name="Savalia P."/>
            <person name="Abuyen K."/>
            <person name="Baughan C."/>
            <person name="Romero E."/>
            <person name="Ronkowski C."/>
            <person name="Torres B."/>
            <person name="Tremblay J."/>
            <person name="Trujillo A."/>
            <person name="Tyler M."/>
            <person name="Perez-Rodriguez I."/>
            <person name="Amend J."/>
        </authorList>
    </citation>
    <scope>NUCLEOTIDE SEQUENCE [LARGE SCALE GENOMIC DNA]</scope>
    <source>
        <strain evidence="9 10">EPR-M</strain>
    </source>
</reference>
<gene>
    <name evidence="9" type="ORF">B5V00_06505</name>
</gene>
<dbReference type="InterPro" id="IPR014362">
    <property type="entry name" value="Glu_DH"/>
</dbReference>
<dbReference type="Gene3D" id="3.40.50.720">
    <property type="entry name" value="NAD(P)-binding Rossmann-like Domain"/>
    <property type="match status" value="1"/>
</dbReference>
<name>A0A1X0Y8D1_9BACT</name>
<feature type="domain" description="Glutamate/phenylalanine/leucine/valine/L-tryptophan dehydrogenase C-terminal" evidence="8">
    <location>
        <begin position="136"/>
        <end position="362"/>
    </location>
</feature>
<evidence type="ECO:0000256" key="7">
    <source>
        <dbReference type="RuleBase" id="RU004417"/>
    </source>
</evidence>
<feature type="site" description="Important for catalysis" evidence="6">
    <location>
        <position position="109"/>
    </location>
</feature>
<evidence type="ECO:0000256" key="2">
    <source>
        <dbReference type="ARBA" id="ARBA00023002"/>
    </source>
</evidence>
<protein>
    <recommendedName>
        <fullName evidence="3">Glutamate dehydrogenase</fullName>
    </recommendedName>
</protein>
<dbReference type="PANTHER" id="PTHR11606:SF13">
    <property type="entry name" value="GLUTAMATE DEHYDROGENASE 1, MITOCHONDRIAL"/>
    <property type="match status" value="1"/>
</dbReference>
<dbReference type="GO" id="GO:0004352">
    <property type="term" value="F:glutamate dehydrogenase (NAD+) activity"/>
    <property type="evidence" value="ECO:0007669"/>
    <property type="project" value="TreeGrafter"/>
</dbReference>
<dbReference type="OrthoDB" id="9803297at2"/>
<feature type="binding site" evidence="5">
    <location>
        <position position="145"/>
    </location>
    <ligand>
        <name>NAD(+)</name>
        <dbReference type="ChEBI" id="CHEBI:57540"/>
    </ligand>
</feature>
<dbReference type="InterPro" id="IPR036291">
    <property type="entry name" value="NAD(P)-bd_dom_sf"/>
</dbReference>
<dbReference type="Pfam" id="PF00208">
    <property type="entry name" value="ELFV_dehydrog"/>
    <property type="match status" value="1"/>
</dbReference>
<dbReference type="Pfam" id="PF02812">
    <property type="entry name" value="ELFV_dehydrog_N"/>
    <property type="match status" value="1"/>
</dbReference>
<feature type="binding site" evidence="5">
    <location>
        <position position="176"/>
    </location>
    <ligand>
        <name>NAD(+)</name>
        <dbReference type="ChEBI" id="CHEBI:57540"/>
    </ligand>
</feature>
<evidence type="ECO:0000313" key="10">
    <source>
        <dbReference type="Proteomes" id="UP000193136"/>
    </source>
</evidence>
<sequence>MNEIRYDNLGPTKILQLYDPRIPFHAFVVIDNTARGPALGGVRITPEVNLSEVARLARTMTYKSAAAGLHLGGGKSGIIAAADNPDIESIVRSFARMIARLDDYIPAPDMGSNETMMAWIKDEIGRVAGLPEELGGLPLDKLGATGFGLAACAEIACRHIDLPLAGARVAIQGFGNVGSAAARFLVERGAILVALSDRQGTAFAAGGLNLNAALEAHRRNENMVAAAGGELLPQEAIFGIDCDILVPAATADVIRADNQAQVRARMILEGANIPATIEAEQLLAARGVLVVPDFIANAGGLIMAAAEYYGKTEDEAFEEIRDNLHHNTAEILDLSRKKQVLPRRAAEEIALRRVLDAMRTPPPPHPARLIEQARDRLLG</sequence>
<dbReference type="InterPro" id="IPR046346">
    <property type="entry name" value="Aminoacid_DH-like_N_sf"/>
</dbReference>
<dbReference type="Gene3D" id="3.40.50.10860">
    <property type="entry name" value="Leucine Dehydrogenase, chain A, domain 1"/>
    <property type="match status" value="1"/>
</dbReference>
<evidence type="ECO:0000313" key="9">
    <source>
        <dbReference type="EMBL" id="ORJ61284.1"/>
    </source>
</evidence>
<dbReference type="SUPFAM" id="SSF53223">
    <property type="entry name" value="Aminoacid dehydrogenase-like, N-terminal domain"/>
    <property type="match status" value="1"/>
</dbReference>
<dbReference type="GO" id="GO:0006538">
    <property type="term" value="P:L-glutamate catabolic process"/>
    <property type="evidence" value="ECO:0007669"/>
    <property type="project" value="TreeGrafter"/>
</dbReference>
<evidence type="ECO:0000256" key="5">
    <source>
        <dbReference type="PIRSR" id="PIRSR000185-2"/>
    </source>
</evidence>
<dbReference type="STRING" id="1969733.B5V00_06505"/>
<evidence type="ECO:0000259" key="8">
    <source>
        <dbReference type="SMART" id="SM00839"/>
    </source>
</evidence>
<dbReference type="AlphaFoldDB" id="A0A1X0Y8D1"/>
<dbReference type="Proteomes" id="UP000193136">
    <property type="component" value="Unassembled WGS sequence"/>
</dbReference>
<evidence type="ECO:0000256" key="4">
    <source>
        <dbReference type="PIRSR" id="PIRSR000185-1"/>
    </source>
</evidence>
<dbReference type="PRINTS" id="PR00082">
    <property type="entry name" value="GLFDHDRGNASE"/>
</dbReference>
<keyword evidence="2 3" id="KW-0560">Oxidoreductase</keyword>
<feature type="active site" description="Proton donor" evidence="4">
    <location>
        <position position="75"/>
    </location>
</feature>
<evidence type="ECO:0000256" key="6">
    <source>
        <dbReference type="PIRSR" id="PIRSR000185-3"/>
    </source>
</evidence>
<dbReference type="PANTHER" id="PTHR11606">
    <property type="entry name" value="GLUTAMATE DEHYDROGENASE"/>
    <property type="match status" value="1"/>
</dbReference>
<comment type="similarity">
    <text evidence="1 3 7">Belongs to the Glu/Leu/Phe/Val dehydrogenases family.</text>
</comment>
<comment type="caution">
    <text evidence="9">The sequence shown here is derived from an EMBL/GenBank/DDBJ whole genome shotgun (WGS) entry which is preliminary data.</text>
</comment>
<proteinExistence type="inferred from homology"/>
<dbReference type="InterPro" id="IPR006095">
    <property type="entry name" value="Glu/Leu/Phe/Val/Trp_DH"/>
</dbReference>
<dbReference type="EMBL" id="NAAD01000006">
    <property type="protein sequence ID" value="ORJ61284.1"/>
    <property type="molecule type" value="Genomic_DNA"/>
</dbReference>
<accession>A0A1X0Y8D1</accession>
<dbReference type="GO" id="GO:0000166">
    <property type="term" value="F:nucleotide binding"/>
    <property type="evidence" value="ECO:0007669"/>
    <property type="project" value="UniProtKB-KW"/>
</dbReference>
<evidence type="ECO:0000256" key="3">
    <source>
        <dbReference type="PIRNR" id="PIRNR000185"/>
    </source>
</evidence>
<dbReference type="RefSeq" id="WP_085009963.1">
    <property type="nucleotide sequence ID" value="NZ_NAAD01000006.1"/>
</dbReference>
<dbReference type="PIRSF" id="PIRSF000185">
    <property type="entry name" value="Glu_DH"/>
    <property type="match status" value="1"/>
</dbReference>
<feature type="binding site" evidence="5">
    <location>
        <position position="63"/>
    </location>
    <ligand>
        <name>substrate</name>
    </ligand>
</feature>
<dbReference type="InterPro" id="IPR006097">
    <property type="entry name" value="Glu/Leu/Phe/Val/Trp_DH_dimer"/>
</dbReference>